<evidence type="ECO:0000256" key="3">
    <source>
        <dbReference type="ARBA" id="ARBA00023163"/>
    </source>
</evidence>
<dbReference type="GO" id="GO:0003677">
    <property type="term" value="F:DNA binding"/>
    <property type="evidence" value="ECO:0007669"/>
    <property type="project" value="UniProtKB-KW"/>
</dbReference>
<dbReference type="Gene3D" id="3.40.50.10490">
    <property type="entry name" value="Glucose-6-phosphate isomerase like protein, domain 1"/>
    <property type="match status" value="1"/>
</dbReference>
<keyword evidence="1" id="KW-0805">Transcription regulation</keyword>
<dbReference type="InterPro" id="IPR036388">
    <property type="entry name" value="WH-like_DNA-bd_sf"/>
</dbReference>
<dbReference type="InterPro" id="IPR035472">
    <property type="entry name" value="RpiR-like_SIS"/>
</dbReference>
<dbReference type="CDD" id="cd05013">
    <property type="entry name" value="SIS_RpiR"/>
    <property type="match status" value="1"/>
</dbReference>
<dbReference type="GO" id="GO:1901135">
    <property type="term" value="P:carbohydrate derivative metabolic process"/>
    <property type="evidence" value="ECO:0007669"/>
    <property type="project" value="InterPro"/>
</dbReference>
<dbReference type="EMBL" id="LAZR01011334">
    <property type="protein sequence ID" value="KKM62263.1"/>
    <property type="molecule type" value="Genomic_DNA"/>
</dbReference>
<organism evidence="5">
    <name type="scientific">marine sediment metagenome</name>
    <dbReference type="NCBI Taxonomy" id="412755"/>
    <lineage>
        <taxon>unclassified sequences</taxon>
        <taxon>metagenomes</taxon>
        <taxon>ecological metagenomes</taxon>
    </lineage>
</organism>
<keyword evidence="3" id="KW-0804">Transcription</keyword>
<dbReference type="PANTHER" id="PTHR30514:SF18">
    <property type="entry name" value="RPIR-FAMILY TRANSCRIPTIONAL REGULATOR"/>
    <property type="match status" value="1"/>
</dbReference>
<reference evidence="5" key="1">
    <citation type="journal article" date="2015" name="Nature">
        <title>Complex archaea that bridge the gap between prokaryotes and eukaryotes.</title>
        <authorList>
            <person name="Spang A."/>
            <person name="Saw J.H."/>
            <person name="Jorgensen S.L."/>
            <person name="Zaremba-Niedzwiedzka K."/>
            <person name="Martijn J."/>
            <person name="Lind A.E."/>
            <person name="van Eijk R."/>
            <person name="Schleper C."/>
            <person name="Guy L."/>
            <person name="Ettema T.J."/>
        </authorList>
    </citation>
    <scope>NUCLEOTIDE SEQUENCE</scope>
</reference>
<evidence type="ECO:0000256" key="1">
    <source>
        <dbReference type="ARBA" id="ARBA00023015"/>
    </source>
</evidence>
<evidence type="ECO:0000259" key="4">
    <source>
        <dbReference type="PROSITE" id="PS51071"/>
    </source>
</evidence>
<sequence length="290" mass="32406">MVKPQATLEQRLREAMAGFTPSERLLGSVLLEHYPISGLGTVTELAEAAGVSTPTVIRMARKLGFDGFSDLQRALRDEVADRIRAPMSKGTAWGTRPEDGHIIGRFAEAVASNVRHTLHRLDQKDFDAAAGLLADAGRPVYIAGGRITRSLADYLFNHLQIIRPRVTHLSQSSNVWPQYLVDMDATAVLVLFDIRRYESDLLKLARLAQERGAAIVLLTDQWGSPVGRHADHQFNALIEVPSNWDSTIALMVIVEALIAHVQELRWDDSRARIEELEGMFTQTRLFRDFT</sequence>
<dbReference type="InterPro" id="IPR046348">
    <property type="entry name" value="SIS_dom_sf"/>
</dbReference>
<dbReference type="Pfam" id="PF01418">
    <property type="entry name" value="HTH_6"/>
    <property type="match status" value="1"/>
</dbReference>
<feature type="domain" description="HTH rpiR-type" evidence="4">
    <location>
        <begin position="6"/>
        <end position="82"/>
    </location>
</feature>
<dbReference type="InterPro" id="IPR009057">
    <property type="entry name" value="Homeodomain-like_sf"/>
</dbReference>
<dbReference type="Pfam" id="PF01380">
    <property type="entry name" value="SIS"/>
    <property type="match status" value="1"/>
</dbReference>
<dbReference type="SUPFAM" id="SSF46689">
    <property type="entry name" value="Homeodomain-like"/>
    <property type="match status" value="1"/>
</dbReference>
<accession>A0A0F9IY78</accession>
<proteinExistence type="predicted"/>
<dbReference type="InterPro" id="IPR000281">
    <property type="entry name" value="HTH_RpiR"/>
</dbReference>
<evidence type="ECO:0000256" key="2">
    <source>
        <dbReference type="ARBA" id="ARBA00023125"/>
    </source>
</evidence>
<dbReference type="PROSITE" id="PS51071">
    <property type="entry name" value="HTH_RPIR"/>
    <property type="match status" value="1"/>
</dbReference>
<dbReference type="GO" id="GO:0097367">
    <property type="term" value="F:carbohydrate derivative binding"/>
    <property type="evidence" value="ECO:0007669"/>
    <property type="project" value="InterPro"/>
</dbReference>
<comment type="caution">
    <text evidence="5">The sequence shown here is derived from an EMBL/GenBank/DDBJ whole genome shotgun (WGS) entry which is preliminary data.</text>
</comment>
<keyword evidence="2" id="KW-0238">DNA-binding</keyword>
<dbReference type="InterPro" id="IPR047640">
    <property type="entry name" value="RpiR-like"/>
</dbReference>
<dbReference type="SUPFAM" id="SSF53697">
    <property type="entry name" value="SIS domain"/>
    <property type="match status" value="1"/>
</dbReference>
<dbReference type="Gene3D" id="1.10.10.10">
    <property type="entry name" value="Winged helix-like DNA-binding domain superfamily/Winged helix DNA-binding domain"/>
    <property type="match status" value="1"/>
</dbReference>
<gene>
    <name evidence="5" type="ORF">LCGC14_1523440</name>
</gene>
<dbReference type="InterPro" id="IPR001347">
    <property type="entry name" value="SIS_dom"/>
</dbReference>
<evidence type="ECO:0000313" key="5">
    <source>
        <dbReference type="EMBL" id="KKM62263.1"/>
    </source>
</evidence>
<dbReference type="AlphaFoldDB" id="A0A0F9IY78"/>
<name>A0A0F9IY78_9ZZZZ</name>
<dbReference type="PANTHER" id="PTHR30514">
    <property type="entry name" value="GLUCOKINASE"/>
    <property type="match status" value="1"/>
</dbReference>
<dbReference type="GO" id="GO:0003700">
    <property type="term" value="F:DNA-binding transcription factor activity"/>
    <property type="evidence" value="ECO:0007669"/>
    <property type="project" value="InterPro"/>
</dbReference>
<protein>
    <recommendedName>
        <fullName evidence="4">HTH rpiR-type domain-containing protein</fullName>
    </recommendedName>
</protein>